<keyword evidence="2" id="KW-1185">Reference proteome</keyword>
<reference evidence="1" key="1">
    <citation type="submission" date="2023-07" db="EMBL/GenBank/DDBJ databases">
        <title>Black Yeasts Isolated from many extreme environments.</title>
        <authorList>
            <person name="Coleine C."/>
            <person name="Stajich J.E."/>
            <person name="Selbmann L."/>
        </authorList>
    </citation>
    <scope>NUCLEOTIDE SEQUENCE</scope>
    <source>
        <strain evidence="1">CCFEE 5714</strain>
    </source>
</reference>
<evidence type="ECO:0000313" key="2">
    <source>
        <dbReference type="Proteomes" id="UP001281147"/>
    </source>
</evidence>
<accession>A0ACC3NCU2</accession>
<organism evidence="1 2">
    <name type="scientific">Vermiconidia calcicola</name>
    <dbReference type="NCBI Taxonomy" id="1690605"/>
    <lineage>
        <taxon>Eukaryota</taxon>
        <taxon>Fungi</taxon>
        <taxon>Dikarya</taxon>
        <taxon>Ascomycota</taxon>
        <taxon>Pezizomycotina</taxon>
        <taxon>Dothideomycetes</taxon>
        <taxon>Dothideomycetidae</taxon>
        <taxon>Mycosphaerellales</taxon>
        <taxon>Extremaceae</taxon>
        <taxon>Vermiconidia</taxon>
    </lineage>
</organism>
<evidence type="ECO:0000313" key="1">
    <source>
        <dbReference type="EMBL" id="KAK3714502.1"/>
    </source>
</evidence>
<dbReference type="EMBL" id="JAUTXU010000055">
    <property type="protein sequence ID" value="KAK3714502.1"/>
    <property type="molecule type" value="Genomic_DNA"/>
</dbReference>
<dbReference type="Proteomes" id="UP001281147">
    <property type="component" value="Unassembled WGS sequence"/>
</dbReference>
<proteinExistence type="predicted"/>
<sequence length="1041" mass="115008">MAAPAHNTSTVSQDTLITIKVSVNNALLKLKLPLRDLGPNVLPDKLRQLLAIKPEQTVTFERFSDSAGGYITLDPNNPQVFKTLIRAAKAKLKLRLKATVSPLPEQERSEVPEMAEEKAEKAAEPVIVRSPVYQNSPRDSTAIDGRSVGSGIFQFREARASQQTLVDTSEAPVPHPFSSNDNKDFFETLAEKGSRRGLVFRSRGTPAAVNNHGHPWSVYCNECDVAMDNAHFHCSICDGGDYDLCERCVASGKLCPGEGHWLIKRFIQDVKVISSTTERIQPRAMNLAQALEHEMKKDMPGAFADETKTLAEPPSPTRTCNNCVVVLPEREFVTCTSCEDFDLCVKCHMSNRHGHHPAHAFKPATEETVLPFTAETMLAPGRNVRHNAICDGCDKKIYGVRHKCLNCPDWDYCNDCVKNVKHIHPRHRFAAIYDPIAEPHACTVRHSGIYCDGPLCSSGAKQGYIQGVRYKCAVCHDTDFCASCEALPSNPHNRTHPLIKFKTPVRNVSITTENEDLRGQMRYMGDRRPQSAQAETKSASTETTPVAQSNAATQVQTVAEIKPTEEKPVIKSEEPKSASPVASTEAVPATVLNAHFVKDSIADGTVVEPNARFTQVWTLRNPGPYTWPSGCSVRFVGGDNMLNVDNTRPAAVTDIADATESNCIGRDVQVGEEVAFMITLKAPSREGKAISYWRMKAADGTPFGHRLWCDIQIKKPVEAPIVPKSLPAQSPFNTPFDASQQAQLSRMQAIRRQQMQMQMHQQMLAQQAAQRQAAVNTFGQPPAYSDANASSANISARIAAMREQQAKRRENMMQQFNAHREQLQAQGIKREDMPSWNQHVNPTIGSTAEQNDEEKARKEAARQRVEHIKAKILRAREEKSKAMEAAQKAAAEKKTAEETEKVKKIIAEVTKAEEEKKNEEVESENEDIEGSQMVFPKLEKESPASSTYQSLASSSSKGKAAYVENEQGEVERSATPVTVPAPAPAPALMSPTTESEDTFEDTFEDDLEVLSADEEESDDGFLTDEEYDILDASDQETVASK</sequence>
<gene>
    <name evidence="1" type="ORF">LTR37_007808</name>
</gene>
<name>A0ACC3NCU2_9PEZI</name>
<protein>
    <submittedName>
        <fullName evidence="1">Uncharacterized protein</fullName>
    </submittedName>
</protein>
<comment type="caution">
    <text evidence="1">The sequence shown here is derived from an EMBL/GenBank/DDBJ whole genome shotgun (WGS) entry which is preliminary data.</text>
</comment>